<dbReference type="NCBIfam" id="NF001244">
    <property type="entry name" value="PRK00216.1-5"/>
    <property type="match status" value="1"/>
</dbReference>
<protein>
    <recommendedName>
        <fullName evidence="4">Demethylmenaquinone methyltransferase</fullName>
        <ecNumber evidence="4">2.1.1.163</ecNumber>
    </recommendedName>
</protein>
<organism evidence="5 6">
    <name type="scientific">Aliibacillus thermotolerans</name>
    <dbReference type="NCBI Taxonomy" id="1834418"/>
    <lineage>
        <taxon>Bacteria</taxon>
        <taxon>Bacillati</taxon>
        <taxon>Bacillota</taxon>
        <taxon>Bacilli</taxon>
        <taxon>Bacillales</taxon>
        <taxon>Bacillaceae</taxon>
        <taxon>Aliibacillus</taxon>
    </lineage>
</organism>
<evidence type="ECO:0000313" key="5">
    <source>
        <dbReference type="EMBL" id="MFC5628324.1"/>
    </source>
</evidence>
<evidence type="ECO:0000256" key="3">
    <source>
        <dbReference type="ARBA" id="ARBA00022691"/>
    </source>
</evidence>
<dbReference type="PANTHER" id="PTHR43591">
    <property type="entry name" value="METHYLTRANSFERASE"/>
    <property type="match status" value="1"/>
</dbReference>
<dbReference type="Pfam" id="PF01209">
    <property type="entry name" value="Ubie_methyltran"/>
    <property type="match status" value="1"/>
</dbReference>
<dbReference type="RefSeq" id="WP_270897603.1">
    <property type="nucleotide sequence ID" value="NZ_JBHSPF010000018.1"/>
</dbReference>
<dbReference type="EMBL" id="JBHSPF010000018">
    <property type="protein sequence ID" value="MFC5628324.1"/>
    <property type="molecule type" value="Genomic_DNA"/>
</dbReference>
<dbReference type="Proteomes" id="UP001596143">
    <property type="component" value="Unassembled WGS sequence"/>
</dbReference>
<reference evidence="6" key="1">
    <citation type="journal article" date="2019" name="Int. J. Syst. Evol. Microbiol.">
        <title>The Global Catalogue of Microorganisms (GCM) 10K type strain sequencing project: providing services to taxonomists for standard genome sequencing and annotation.</title>
        <authorList>
            <consortium name="The Broad Institute Genomics Platform"/>
            <consortium name="The Broad Institute Genome Sequencing Center for Infectious Disease"/>
            <person name="Wu L."/>
            <person name="Ma J."/>
        </authorList>
    </citation>
    <scope>NUCLEOTIDE SEQUENCE [LARGE SCALE GENOMIC DNA]</scope>
    <source>
        <strain evidence="6">CGMCC 1.15790</strain>
    </source>
</reference>
<keyword evidence="1 4" id="KW-0489">Methyltransferase</keyword>
<dbReference type="Gene3D" id="3.40.50.150">
    <property type="entry name" value="Vaccinia Virus protein VP39"/>
    <property type="match status" value="1"/>
</dbReference>
<keyword evidence="4" id="KW-0474">Menaquinone biosynthesis</keyword>
<dbReference type="InterPro" id="IPR004033">
    <property type="entry name" value="UbiE/COQ5_MeTrFase"/>
</dbReference>
<comment type="pathway">
    <text evidence="4">Quinol/quinone metabolism; menaquinone biosynthesis; menaquinol from 1,4-dihydroxy-2-naphthoate: step 2/2.</text>
</comment>
<dbReference type="PANTHER" id="PTHR43591:SF24">
    <property type="entry name" value="2-METHOXY-6-POLYPRENYL-1,4-BENZOQUINOL METHYLASE, MITOCHONDRIAL"/>
    <property type="match status" value="1"/>
</dbReference>
<evidence type="ECO:0000256" key="2">
    <source>
        <dbReference type="ARBA" id="ARBA00022679"/>
    </source>
</evidence>
<comment type="catalytic activity">
    <reaction evidence="4">
        <text>a 2-demethylmenaquinol + S-adenosyl-L-methionine = a menaquinol + S-adenosyl-L-homocysteine + H(+)</text>
        <dbReference type="Rhea" id="RHEA:42640"/>
        <dbReference type="Rhea" id="RHEA-COMP:9539"/>
        <dbReference type="Rhea" id="RHEA-COMP:9563"/>
        <dbReference type="ChEBI" id="CHEBI:15378"/>
        <dbReference type="ChEBI" id="CHEBI:18151"/>
        <dbReference type="ChEBI" id="CHEBI:55437"/>
        <dbReference type="ChEBI" id="CHEBI:57856"/>
        <dbReference type="ChEBI" id="CHEBI:59789"/>
        <dbReference type="EC" id="2.1.1.163"/>
    </reaction>
</comment>
<feature type="binding site" evidence="4">
    <location>
        <position position="79"/>
    </location>
    <ligand>
        <name>S-adenosyl-L-methionine</name>
        <dbReference type="ChEBI" id="CHEBI:59789"/>
    </ligand>
</feature>
<dbReference type="PROSITE" id="PS51608">
    <property type="entry name" value="SAM_MT_UBIE"/>
    <property type="match status" value="1"/>
</dbReference>
<keyword evidence="6" id="KW-1185">Reference proteome</keyword>
<dbReference type="CDD" id="cd02440">
    <property type="entry name" value="AdoMet_MTases"/>
    <property type="match status" value="1"/>
</dbReference>
<comment type="function">
    <text evidence="4">Methyltransferase required for the conversion of demethylmenaquinol (DMKH2) to menaquinol (MKH2).</text>
</comment>
<accession>A0ABW0U6D5</accession>
<dbReference type="InterPro" id="IPR029063">
    <property type="entry name" value="SAM-dependent_MTases_sf"/>
</dbReference>
<dbReference type="GO" id="GO:0043770">
    <property type="term" value="F:demethylmenaquinone methyltransferase activity"/>
    <property type="evidence" value="ECO:0007669"/>
    <property type="project" value="UniProtKB-EC"/>
</dbReference>
<keyword evidence="3 4" id="KW-0949">S-adenosyl-L-methionine</keyword>
<dbReference type="PROSITE" id="PS01184">
    <property type="entry name" value="UBIE_2"/>
    <property type="match status" value="1"/>
</dbReference>
<comment type="similarity">
    <text evidence="4">Belongs to the class I-like SAM-binding methyltransferase superfamily. MenG/UbiE family.</text>
</comment>
<comment type="caution">
    <text evidence="5">The sequence shown here is derived from an EMBL/GenBank/DDBJ whole genome shotgun (WGS) entry which is preliminary data.</text>
</comment>
<keyword evidence="2 4" id="KW-0808">Transferase</keyword>
<sequence length="242" mass="27281">MQQPKEEKVHAVFESIYDKYDYMNSVISFSLHKRWRKDVMKQMQVRPGSIALDICCGTGDWTLQLAEAVGKEGKVIGLDFSRNMLSIGEGKLKKTASTNVTFVEGNALALPFPDESFDYVTIGFGLRNVASYETALREMHRVLKKDGLAVCLETSQPENKNIRSLYSLYFTKMMPALGKYVANSYNEYSWLQESTMAFPNKNTLTSLFIKSGFQRVQVTPYSMGTVAAHFAQKASRMSEGVQ</sequence>
<evidence type="ECO:0000256" key="4">
    <source>
        <dbReference type="HAMAP-Rule" id="MF_01813"/>
    </source>
</evidence>
<feature type="binding site" evidence="4">
    <location>
        <position position="58"/>
    </location>
    <ligand>
        <name>S-adenosyl-L-methionine</name>
        <dbReference type="ChEBI" id="CHEBI:59789"/>
    </ligand>
</feature>
<dbReference type="NCBIfam" id="NF001243">
    <property type="entry name" value="PRK00216.1-4"/>
    <property type="match status" value="1"/>
</dbReference>
<name>A0ABW0U6D5_9BACI</name>
<proteinExistence type="inferred from homology"/>
<dbReference type="GO" id="GO:0032259">
    <property type="term" value="P:methylation"/>
    <property type="evidence" value="ECO:0007669"/>
    <property type="project" value="UniProtKB-KW"/>
</dbReference>
<evidence type="ECO:0000256" key="1">
    <source>
        <dbReference type="ARBA" id="ARBA00022603"/>
    </source>
</evidence>
<feature type="binding site" evidence="4">
    <location>
        <begin position="106"/>
        <end position="107"/>
    </location>
    <ligand>
        <name>S-adenosyl-L-methionine</name>
        <dbReference type="ChEBI" id="CHEBI:59789"/>
    </ligand>
</feature>
<gene>
    <name evidence="4" type="primary">menG</name>
    <name evidence="5" type="ORF">ACFPTR_05360</name>
</gene>
<dbReference type="SUPFAM" id="SSF53335">
    <property type="entry name" value="S-adenosyl-L-methionine-dependent methyltransferases"/>
    <property type="match status" value="1"/>
</dbReference>
<dbReference type="NCBIfam" id="TIGR01934">
    <property type="entry name" value="MenG_MenH_UbiE"/>
    <property type="match status" value="1"/>
</dbReference>
<dbReference type="InterPro" id="IPR023576">
    <property type="entry name" value="UbiE/COQ5_MeTrFase_CS"/>
</dbReference>
<dbReference type="HAMAP" id="MF_01813">
    <property type="entry name" value="MenG_UbiE_methyltr"/>
    <property type="match status" value="1"/>
</dbReference>
<comment type="caution">
    <text evidence="4">Lacks conserved residue(s) required for the propagation of feature annotation.</text>
</comment>
<evidence type="ECO:0000313" key="6">
    <source>
        <dbReference type="Proteomes" id="UP001596143"/>
    </source>
</evidence>
<dbReference type="PROSITE" id="PS01183">
    <property type="entry name" value="UBIE_1"/>
    <property type="match status" value="1"/>
</dbReference>
<dbReference type="EC" id="2.1.1.163" evidence="4"/>